<reference evidence="4" key="2">
    <citation type="submission" date="2020-09" db="EMBL/GenBank/DDBJ databases">
        <authorList>
            <person name="Sun Q."/>
            <person name="Zhou Y."/>
        </authorList>
    </citation>
    <scope>NUCLEOTIDE SEQUENCE</scope>
    <source>
        <strain evidence="4">CGMCC 1.12726</strain>
    </source>
</reference>
<keyword evidence="2" id="KW-0560">Oxidoreductase</keyword>
<dbReference type="Proteomes" id="UP000632858">
    <property type="component" value="Unassembled WGS sequence"/>
</dbReference>
<dbReference type="PANTHER" id="PTHR44196">
    <property type="entry name" value="DEHYDROGENASE/REDUCTASE SDR FAMILY MEMBER 7B"/>
    <property type="match status" value="1"/>
</dbReference>
<proteinExistence type="inferred from homology"/>
<dbReference type="SUPFAM" id="SSF51735">
    <property type="entry name" value="NAD(P)-binding Rossmann-fold domains"/>
    <property type="match status" value="1"/>
</dbReference>
<dbReference type="GO" id="GO:0016491">
    <property type="term" value="F:oxidoreductase activity"/>
    <property type="evidence" value="ECO:0007669"/>
    <property type="project" value="UniProtKB-KW"/>
</dbReference>
<dbReference type="Gene3D" id="3.40.50.720">
    <property type="entry name" value="NAD(P)-binding Rossmann-like Domain"/>
    <property type="match status" value="1"/>
</dbReference>
<evidence type="ECO:0000313" key="5">
    <source>
        <dbReference type="Proteomes" id="UP000632858"/>
    </source>
</evidence>
<dbReference type="CDD" id="cd05233">
    <property type="entry name" value="SDR_c"/>
    <property type="match status" value="1"/>
</dbReference>
<evidence type="ECO:0000256" key="1">
    <source>
        <dbReference type="ARBA" id="ARBA00006484"/>
    </source>
</evidence>
<dbReference type="GO" id="GO:0016020">
    <property type="term" value="C:membrane"/>
    <property type="evidence" value="ECO:0007669"/>
    <property type="project" value="TreeGrafter"/>
</dbReference>
<dbReference type="InterPro" id="IPR020904">
    <property type="entry name" value="Sc_DH/Rdtase_CS"/>
</dbReference>
<evidence type="ECO:0000256" key="2">
    <source>
        <dbReference type="ARBA" id="ARBA00023002"/>
    </source>
</evidence>
<comment type="similarity">
    <text evidence="1 3">Belongs to the short-chain dehydrogenases/reductases (SDR) family.</text>
</comment>
<protein>
    <submittedName>
        <fullName evidence="4">Short chain dehydrogenase</fullName>
    </submittedName>
</protein>
<evidence type="ECO:0000256" key="3">
    <source>
        <dbReference type="RuleBase" id="RU000363"/>
    </source>
</evidence>
<keyword evidence="5" id="KW-1185">Reference proteome</keyword>
<dbReference type="RefSeq" id="WP_188449958.1">
    <property type="nucleotide sequence ID" value="NZ_BMFO01000003.1"/>
</dbReference>
<dbReference type="Pfam" id="PF00106">
    <property type="entry name" value="adh_short"/>
    <property type="match status" value="1"/>
</dbReference>
<dbReference type="PRINTS" id="PR00081">
    <property type="entry name" value="GDHRDH"/>
</dbReference>
<comment type="caution">
    <text evidence="4">The sequence shown here is derived from an EMBL/GenBank/DDBJ whole genome shotgun (WGS) entry which is preliminary data.</text>
</comment>
<dbReference type="PRINTS" id="PR00080">
    <property type="entry name" value="SDRFAMILY"/>
</dbReference>
<accession>A0A917FPJ3</accession>
<gene>
    <name evidence="4" type="ORF">GCM10010960_17130</name>
</gene>
<organism evidence="4 5">
    <name type="scientific">Arenimonas maotaiensis</name>
    <dbReference type="NCBI Taxonomy" id="1446479"/>
    <lineage>
        <taxon>Bacteria</taxon>
        <taxon>Pseudomonadati</taxon>
        <taxon>Pseudomonadota</taxon>
        <taxon>Gammaproteobacteria</taxon>
        <taxon>Lysobacterales</taxon>
        <taxon>Lysobacteraceae</taxon>
        <taxon>Arenimonas</taxon>
    </lineage>
</organism>
<dbReference type="InterPro" id="IPR036291">
    <property type="entry name" value="NAD(P)-bd_dom_sf"/>
</dbReference>
<dbReference type="AlphaFoldDB" id="A0A917FPJ3"/>
<dbReference type="PROSITE" id="PS00061">
    <property type="entry name" value="ADH_SHORT"/>
    <property type="match status" value="1"/>
</dbReference>
<name>A0A917FPJ3_9GAMM</name>
<sequence length="267" mass="28329">MIPVQRVLITGAGSGLGQALALRFAAAGHAVACIDIHADRAEATRARLAGNGHVALAADVADDASMQALAERVLAAWGAPDILINNAGIASGGDVLEAPMAEWRQLLETNFLSVVRGTRLFLPAMVARGSGHIVNTASFAGLAGAPGMMTYGVSKAAVVAFSEQLRAECHGVGVKVSVICPAFFKTNLMQSTIGAERIRHLGQKLMERSPDSLDAVADRVLAGIAAGRFLILPTTHEPLRWRLKRFLPEWYFRMLLKRTGELSLGAK</sequence>
<reference evidence="4" key="1">
    <citation type="journal article" date="2014" name="Int. J. Syst. Evol. Microbiol.">
        <title>Complete genome sequence of Corynebacterium casei LMG S-19264T (=DSM 44701T), isolated from a smear-ripened cheese.</title>
        <authorList>
            <consortium name="US DOE Joint Genome Institute (JGI-PGF)"/>
            <person name="Walter F."/>
            <person name="Albersmeier A."/>
            <person name="Kalinowski J."/>
            <person name="Ruckert C."/>
        </authorList>
    </citation>
    <scope>NUCLEOTIDE SEQUENCE</scope>
    <source>
        <strain evidence="4">CGMCC 1.12726</strain>
    </source>
</reference>
<dbReference type="PANTHER" id="PTHR44196:SF1">
    <property type="entry name" value="DEHYDROGENASE_REDUCTASE SDR FAMILY MEMBER 7B"/>
    <property type="match status" value="1"/>
</dbReference>
<evidence type="ECO:0000313" key="4">
    <source>
        <dbReference type="EMBL" id="GGF96019.1"/>
    </source>
</evidence>
<dbReference type="EMBL" id="BMFO01000003">
    <property type="protein sequence ID" value="GGF96019.1"/>
    <property type="molecule type" value="Genomic_DNA"/>
</dbReference>
<dbReference type="InterPro" id="IPR002347">
    <property type="entry name" value="SDR_fam"/>
</dbReference>